<dbReference type="OrthoDB" id="16573at2759"/>
<sequence>MSLEDLEEAANMSNIILSQSPPNLTLNIRPPMSLPFLSYVSLINSFKETMIETEYFSLSPNDFSDDDDDEIKYDYMESSYHYMIACKEFVDDDICTKVKKLEYAELVVDVINLSFPSQSLYESPRPYLEPHPPDTNCNVKNYGTVEIPRSDVKLINPNRVCWVVKIEEDEDGFAFKRGRDEFVRALLTNVDESNKEKIGDNVHAALSSRESSGSSVHVIVFVDNDEGKGRDNGKSDVFVQAESDSWQQMHDINGIVKRMEEGSKPTFCSIVNNVGQLNSALVTAIRQGDWENISDTRDDENVLWQVDVDMMEVFSTSLVEYLKIEDAYNILILNPKHNIKRQRYGYRRDTNIVEWSNICLDALNNVEKLYQGKETADILYSKIMQLMNGKNEDMQLLQEKEFNFEKLAGVHAECLTDTWMGKDRWAFIDLSPGPFSWGPSVGGEGVYTEVSLPNVEKANGTVAEITKDEAEDYLQGTIQERFLVLGNKDHQTIDIILPWINIYELFALKHYKGREAKLALCEWLDERMRDLKNVLQSFKGEEYDKAHKRKVEEA</sequence>
<dbReference type="EMBL" id="JACGCM010001281">
    <property type="protein sequence ID" value="KAF6157087.1"/>
    <property type="molecule type" value="Genomic_DNA"/>
</dbReference>
<organism evidence="2 3">
    <name type="scientific">Kingdonia uniflora</name>
    <dbReference type="NCBI Taxonomy" id="39325"/>
    <lineage>
        <taxon>Eukaryota</taxon>
        <taxon>Viridiplantae</taxon>
        <taxon>Streptophyta</taxon>
        <taxon>Embryophyta</taxon>
        <taxon>Tracheophyta</taxon>
        <taxon>Spermatophyta</taxon>
        <taxon>Magnoliopsida</taxon>
        <taxon>Ranunculales</taxon>
        <taxon>Circaeasteraceae</taxon>
        <taxon>Kingdonia</taxon>
    </lineage>
</organism>
<accession>A0A7J7MQI7</accession>
<protein>
    <recommendedName>
        <fullName evidence="1">DUF7906 domain-containing protein</fullName>
    </recommendedName>
</protein>
<keyword evidence="3" id="KW-1185">Reference proteome</keyword>
<dbReference type="Pfam" id="PF25483">
    <property type="entry name" value="DUF7906"/>
    <property type="match status" value="1"/>
</dbReference>
<dbReference type="InterPro" id="IPR057228">
    <property type="entry name" value="DUF7906"/>
</dbReference>
<gene>
    <name evidence="2" type="ORF">GIB67_041548</name>
</gene>
<name>A0A7J7MQI7_9MAGN</name>
<feature type="domain" description="DUF7906" evidence="1">
    <location>
        <begin position="411"/>
        <end position="458"/>
    </location>
</feature>
<evidence type="ECO:0000313" key="2">
    <source>
        <dbReference type="EMBL" id="KAF6157087.1"/>
    </source>
</evidence>
<evidence type="ECO:0000313" key="3">
    <source>
        <dbReference type="Proteomes" id="UP000541444"/>
    </source>
</evidence>
<reference evidence="2 3" key="1">
    <citation type="journal article" date="2020" name="IScience">
        <title>Genome Sequencing of the Endangered Kingdonia uniflora (Circaeasteraceae, Ranunculales) Reveals Potential Mechanisms of Evolutionary Specialization.</title>
        <authorList>
            <person name="Sun Y."/>
            <person name="Deng T."/>
            <person name="Zhang A."/>
            <person name="Moore M.J."/>
            <person name="Landis J.B."/>
            <person name="Lin N."/>
            <person name="Zhang H."/>
            <person name="Zhang X."/>
            <person name="Huang J."/>
            <person name="Zhang X."/>
            <person name="Sun H."/>
            <person name="Wang H."/>
        </authorList>
    </citation>
    <scope>NUCLEOTIDE SEQUENCE [LARGE SCALE GENOMIC DNA]</scope>
    <source>
        <strain evidence="2">TB1705</strain>
        <tissue evidence="2">Leaf</tissue>
    </source>
</reference>
<dbReference type="Proteomes" id="UP000541444">
    <property type="component" value="Unassembled WGS sequence"/>
</dbReference>
<comment type="caution">
    <text evidence="2">The sequence shown here is derived from an EMBL/GenBank/DDBJ whole genome shotgun (WGS) entry which is preliminary data.</text>
</comment>
<dbReference type="PANTHER" id="PTHR31515">
    <property type="entry name" value="TRANSMEMBRANE PROTEIN-RELATED"/>
    <property type="match status" value="1"/>
</dbReference>
<evidence type="ECO:0000259" key="1">
    <source>
        <dbReference type="Pfam" id="PF25483"/>
    </source>
</evidence>
<dbReference type="AlphaFoldDB" id="A0A7J7MQI7"/>
<proteinExistence type="predicted"/>
<dbReference type="PANTHER" id="PTHR31515:SF2">
    <property type="entry name" value="TRANSMEMBRANE PROTEIN"/>
    <property type="match status" value="1"/>
</dbReference>